<dbReference type="AlphaFoldDB" id="A0A4Z2FDM9"/>
<feature type="compositionally biased region" description="Polar residues" evidence="1">
    <location>
        <begin position="93"/>
        <end position="102"/>
    </location>
</feature>
<evidence type="ECO:0000313" key="3">
    <source>
        <dbReference type="Proteomes" id="UP000314294"/>
    </source>
</evidence>
<feature type="region of interest" description="Disordered" evidence="1">
    <location>
        <begin position="93"/>
        <end position="112"/>
    </location>
</feature>
<name>A0A4Z2FDM9_9TELE</name>
<reference evidence="2 3" key="1">
    <citation type="submission" date="2019-03" db="EMBL/GenBank/DDBJ databases">
        <title>First draft genome of Liparis tanakae, snailfish: a comprehensive survey of snailfish specific genes.</title>
        <authorList>
            <person name="Kim W."/>
            <person name="Song I."/>
            <person name="Jeong J.-H."/>
            <person name="Kim D."/>
            <person name="Kim S."/>
            <person name="Ryu S."/>
            <person name="Song J.Y."/>
            <person name="Lee S.K."/>
        </authorList>
    </citation>
    <scope>NUCLEOTIDE SEQUENCE [LARGE SCALE GENOMIC DNA]</scope>
    <source>
        <tissue evidence="2">Muscle</tissue>
    </source>
</reference>
<accession>A0A4Z2FDM9</accession>
<gene>
    <name evidence="2" type="ORF">EYF80_050529</name>
</gene>
<evidence type="ECO:0000313" key="2">
    <source>
        <dbReference type="EMBL" id="TNN39297.1"/>
    </source>
</evidence>
<organism evidence="2 3">
    <name type="scientific">Liparis tanakae</name>
    <name type="common">Tanaka's snailfish</name>
    <dbReference type="NCBI Taxonomy" id="230148"/>
    <lineage>
        <taxon>Eukaryota</taxon>
        <taxon>Metazoa</taxon>
        <taxon>Chordata</taxon>
        <taxon>Craniata</taxon>
        <taxon>Vertebrata</taxon>
        <taxon>Euteleostomi</taxon>
        <taxon>Actinopterygii</taxon>
        <taxon>Neopterygii</taxon>
        <taxon>Teleostei</taxon>
        <taxon>Neoteleostei</taxon>
        <taxon>Acanthomorphata</taxon>
        <taxon>Eupercaria</taxon>
        <taxon>Perciformes</taxon>
        <taxon>Cottioidei</taxon>
        <taxon>Cottales</taxon>
        <taxon>Liparidae</taxon>
        <taxon>Liparis</taxon>
    </lineage>
</organism>
<keyword evidence="3" id="KW-1185">Reference proteome</keyword>
<dbReference type="Proteomes" id="UP000314294">
    <property type="component" value="Unassembled WGS sequence"/>
</dbReference>
<comment type="caution">
    <text evidence="2">The sequence shown here is derived from an EMBL/GenBank/DDBJ whole genome shotgun (WGS) entry which is preliminary data.</text>
</comment>
<protein>
    <submittedName>
        <fullName evidence="2">Uncharacterized protein</fullName>
    </submittedName>
</protein>
<dbReference type="EMBL" id="SRLO01001291">
    <property type="protein sequence ID" value="TNN39297.1"/>
    <property type="molecule type" value="Genomic_DNA"/>
</dbReference>
<feature type="region of interest" description="Disordered" evidence="1">
    <location>
        <begin position="1"/>
        <end position="20"/>
    </location>
</feature>
<sequence>MLDAISPKEASCSSLAGPVGIVHNNARGSSRGLCLSAEERPSGRERPHAEHILWHMYGMLKKPGRRRDRVRWQSGHRRKWEIQETDLWSRLGSQNTSKQLLSNGPLLKQSAN</sequence>
<evidence type="ECO:0000256" key="1">
    <source>
        <dbReference type="SAM" id="MobiDB-lite"/>
    </source>
</evidence>
<proteinExistence type="predicted"/>